<dbReference type="PRINTS" id="PR01001">
    <property type="entry name" value="FADG3PDH"/>
</dbReference>
<dbReference type="Proteomes" id="UP000254508">
    <property type="component" value="Chromosome"/>
</dbReference>
<comment type="similarity">
    <text evidence="2 6">Belongs to the FAD-dependent glycerol-3-phosphate dehydrogenase family.</text>
</comment>
<evidence type="ECO:0000256" key="3">
    <source>
        <dbReference type="ARBA" id="ARBA00022630"/>
    </source>
</evidence>
<dbReference type="InterPro" id="IPR031656">
    <property type="entry name" value="DAO_C"/>
</dbReference>
<dbReference type="Gene3D" id="3.30.9.10">
    <property type="entry name" value="D-Amino Acid Oxidase, subunit A, domain 2"/>
    <property type="match status" value="1"/>
</dbReference>
<dbReference type="SUPFAM" id="SSF51905">
    <property type="entry name" value="FAD/NAD(P)-binding domain"/>
    <property type="match status" value="1"/>
</dbReference>
<feature type="domain" description="Alpha-glycerophosphate oxidase C-terminal" evidence="8">
    <location>
        <begin position="382"/>
        <end position="489"/>
    </location>
</feature>
<feature type="domain" description="FAD dependent oxidoreductase" evidence="7">
    <location>
        <begin position="6"/>
        <end position="360"/>
    </location>
</feature>
<keyword evidence="3 6" id="KW-0285">Flavoprotein</keyword>
<evidence type="ECO:0000256" key="1">
    <source>
        <dbReference type="ARBA" id="ARBA00001974"/>
    </source>
</evidence>
<dbReference type="Gene3D" id="6.10.250.1890">
    <property type="match status" value="1"/>
</dbReference>
<dbReference type="GO" id="GO:0046168">
    <property type="term" value="P:glycerol-3-phosphate catabolic process"/>
    <property type="evidence" value="ECO:0007669"/>
    <property type="project" value="TreeGrafter"/>
</dbReference>
<dbReference type="KEGG" id="err:DVR09_03875"/>
<dbReference type="InterPro" id="IPR036188">
    <property type="entry name" value="FAD/NAD-bd_sf"/>
</dbReference>
<sequence>MSAIYDLLVIGGGINGAGIARDAAGRGMRVLLVEKDDLASHTSSASTKLVHGGLRYLEHYEFRLVAESLREREVLLRNAPHIIWPLRFVMPHEPTMRPKWMLRLGLVLYDRIGGKMSLPRSKRVDLRIAPHRGVLQDRLAAGFEYSDCWVEDARLVVLSAKDAEERGAEVLVRTECTDLERSAESWSAALRDKEGERKVSARAVINAAGPFVDRVAKVALGQGTPAHLRLVKGSHIIVSRRFPGEHAYIFQQPDGRIVFAIPYERDFTLIGTTDLLHEGNLDAVRISDEETRYLCDAASRYFASAITVEEIASTYAGVRPLYEDNAASNSTVTRDYVFELEAEGGAPILSVYGGKITTYRKLAEHALDRLGKVLALPGKPWTAHAPLPGGDMPDGDFAAFLWRASERYSWVPPEMLLRLARAYGTRMDRVLGTATSLDDLGQDFGGTLFEAELRYLVDQEFARTAEDALWRRSKLGLHLPTQARQAVAEWFAARA</sequence>
<dbReference type="PROSITE" id="PS00977">
    <property type="entry name" value="FAD_G3PDH_1"/>
    <property type="match status" value="1"/>
</dbReference>
<protein>
    <recommendedName>
        <fullName evidence="6">Glycerol-3-phosphate dehydrogenase</fullName>
        <ecNumber evidence="6">1.1.5.3</ecNumber>
    </recommendedName>
</protein>
<evidence type="ECO:0000256" key="4">
    <source>
        <dbReference type="ARBA" id="ARBA00022827"/>
    </source>
</evidence>
<dbReference type="Pfam" id="PF01266">
    <property type="entry name" value="DAO"/>
    <property type="match status" value="1"/>
</dbReference>
<evidence type="ECO:0000313" key="9">
    <source>
        <dbReference type="EMBL" id="AXK41580.1"/>
    </source>
</evidence>
<dbReference type="PROSITE" id="PS00978">
    <property type="entry name" value="FAD_G3PDH_2"/>
    <property type="match status" value="1"/>
</dbReference>
<evidence type="ECO:0000259" key="7">
    <source>
        <dbReference type="Pfam" id="PF01266"/>
    </source>
</evidence>
<dbReference type="Gene3D" id="1.10.8.870">
    <property type="entry name" value="Alpha-glycerophosphate oxidase, cap domain"/>
    <property type="match status" value="1"/>
</dbReference>
<organism evidence="9 10">
    <name type="scientific">Erythrobacter aureus</name>
    <dbReference type="NCBI Taxonomy" id="2182384"/>
    <lineage>
        <taxon>Bacteria</taxon>
        <taxon>Pseudomonadati</taxon>
        <taxon>Pseudomonadota</taxon>
        <taxon>Alphaproteobacteria</taxon>
        <taxon>Sphingomonadales</taxon>
        <taxon>Erythrobacteraceae</taxon>
        <taxon>Erythrobacter/Porphyrobacter group</taxon>
        <taxon>Erythrobacter</taxon>
    </lineage>
</organism>
<dbReference type="OrthoDB" id="9766796at2"/>
<dbReference type="InterPro" id="IPR000447">
    <property type="entry name" value="G3P_DH_FAD-dep"/>
</dbReference>
<comment type="catalytic activity">
    <reaction evidence="6">
        <text>a quinone + sn-glycerol 3-phosphate = dihydroxyacetone phosphate + a quinol</text>
        <dbReference type="Rhea" id="RHEA:18977"/>
        <dbReference type="ChEBI" id="CHEBI:24646"/>
        <dbReference type="ChEBI" id="CHEBI:57597"/>
        <dbReference type="ChEBI" id="CHEBI:57642"/>
        <dbReference type="ChEBI" id="CHEBI:132124"/>
        <dbReference type="EC" id="1.1.5.3"/>
    </reaction>
</comment>
<dbReference type="Pfam" id="PF16901">
    <property type="entry name" value="DAO_C"/>
    <property type="match status" value="1"/>
</dbReference>
<dbReference type="InterPro" id="IPR006076">
    <property type="entry name" value="FAD-dep_OxRdtase"/>
</dbReference>
<keyword evidence="10" id="KW-1185">Reference proteome</keyword>
<name>A0A345YCC8_9SPHN</name>
<dbReference type="PANTHER" id="PTHR11985:SF15">
    <property type="entry name" value="GLYCEROL-3-PHOSPHATE DEHYDROGENASE, MITOCHONDRIAL"/>
    <property type="match status" value="1"/>
</dbReference>
<proteinExistence type="inferred from homology"/>
<dbReference type="RefSeq" id="WP_115415767.1">
    <property type="nucleotide sequence ID" value="NZ_CP031357.1"/>
</dbReference>
<dbReference type="InterPro" id="IPR038299">
    <property type="entry name" value="DAO_C_sf"/>
</dbReference>
<evidence type="ECO:0000256" key="2">
    <source>
        <dbReference type="ARBA" id="ARBA00007330"/>
    </source>
</evidence>
<evidence type="ECO:0000256" key="6">
    <source>
        <dbReference type="RuleBase" id="RU361217"/>
    </source>
</evidence>
<dbReference type="NCBIfam" id="NF009906">
    <property type="entry name" value="PRK13369.1"/>
    <property type="match status" value="1"/>
</dbReference>
<evidence type="ECO:0000259" key="8">
    <source>
        <dbReference type="Pfam" id="PF16901"/>
    </source>
</evidence>
<dbReference type="EC" id="1.1.5.3" evidence="6"/>
<dbReference type="Gene3D" id="3.50.50.60">
    <property type="entry name" value="FAD/NAD(P)-binding domain"/>
    <property type="match status" value="1"/>
</dbReference>
<dbReference type="PANTHER" id="PTHR11985">
    <property type="entry name" value="GLYCEROL-3-PHOSPHATE DEHYDROGENASE"/>
    <property type="match status" value="1"/>
</dbReference>
<keyword evidence="5 6" id="KW-0560">Oxidoreductase</keyword>
<gene>
    <name evidence="9" type="ORF">DVR09_03875</name>
</gene>
<dbReference type="GO" id="GO:0004368">
    <property type="term" value="F:glycerol-3-phosphate dehydrogenase (quinone) activity"/>
    <property type="evidence" value="ECO:0007669"/>
    <property type="project" value="UniProtKB-EC"/>
</dbReference>
<dbReference type="GO" id="GO:0009331">
    <property type="term" value="C:glycerol-3-phosphate dehydrogenase (FAD) complex"/>
    <property type="evidence" value="ECO:0007669"/>
    <property type="project" value="UniProtKB-UniRule"/>
</dbReference>
<evidence type="ECO:0000256" key="5">
    <source>
        <dbReference type="ARBA" id="ARBA00023002"/>
    </source>
</evidence>
<evidence type="ECO:0000313" key="10">
    <source>
        <dbReference type="Proteomes" id="UP000254508"/>
    </source>
</evidence>
<dbReference type="NCBIfam" id="NF008899">
    <property type="entry name" value="PRK12266.1"/>
    <property type="match status" value="1"/>
</dbReference>
<reference evidence="10" key="1">
    <citation type="submission" date="2018-07" db="EMBL/GenBank/DDBJ databases">
        <title>Genome sequence of Erythrobacter strain YH-07, an antagonistic bacterium isolated from Yellow Sea.</title>
        <authorList>
            <person name="Tang T."/>
            <person name="Liu Q."/>
            <person name="Sun X."/>
        </authorList>
    </citation>
    <scope>NUCLEOTIDE SEQUENCE [LARGE SCALE GENOMIC DNA]</scope>
    <source>
        <strain evidence="10">YH-07</strain>
    </source>
</reference>
<dbReference type="AlphaFoldDB" id="A0A345YCC8"/>
<comment type="cofactor">
    <cofactor evidence="1 6">
        <name>FAD</name>
        <dbReference type="ChEBI" id="CHEBI:57692"/>
    </cofactor>
</comment>
<dbReference type="EMBL" id="CP031357">
    <property type="protein sequence ID" value="AXK41580.1"/>
    <property type="molecule type" value="Genomic_DNA"/>
</dbReference>
<accession>A0A345YCC8</accession>
<keyword evidence="4" id="KW-0274">FAD</keyword>